<dbReference type="GO" id="GO:0071555">
    <property type="term" value="P:cell wall organization"/>
    <property type="evidence" value="ECO:0007669"/>
    <property type="project" value="TreeGrafter"/>
</dbReference>
<organism evidence="5 6">
    <name type="scientific">Aquifex aeolicus</name>
    <dbReference type="NCBI Taxonomy" id="63363"/>
    <lineage>
        <taxon>Bacteria</taxon>
        <taxon>Pseudomonadati</taxon>
        <taxon>Aquificota</taxon>
        <taxon>Aquificia</taxon>
        <taxon>Aquificales</taxon>
        <taxon>Aquificaceae</taxon>
        <taxon>Aquifex</taxon>
    </lineage>
</organism>
<dbReference type="InterPro" id="IPR036138">
    <property type="entry name" value="PBP_dimer_sf"/>
</dbReference>
<gene>
    <name evidence="5" type="ORF">EYH37_04550</name>
</gene>
<dbReference type="InterPro" id="IPR012338">
    <property type="entry name" value="Beta-lactam/transpept-like"/>
</dbReference>
<comment type="caution">
    <text evidence="5">The sequence shown here is derived from an EMBL/GenBank/DDBJ whole genome shotgun (WGS) entry which is preliminary data.</text>
</comment>
<dbReference type="InterPro" id="IPR001460">
    <property type="entry name" value="PCN-bd_Tpept"/>
</dbReference>
<comment type="subcellular location">
    <subcellularLocation>
        <location evidence="1">Membrane</location>
    </subcellularLocation>
</comment>
<keyword evidence="3" id="KW-1133">Transmembrane helix</keyword>
<dbReference type="Proteomes" id="UP000606463">
    <property type="component" value="Unassembled WGS sequence"/>
</dbReference>
<protein>
    <submittedName>
        <fullName evidence="5">Penicillin-binding protein 2</fullName>
    </submittedName>
</protein>
<evidence type="ECO:0000256" key="3">
    <source>
        <dbReference type="SAM" id="Phobius"/>
    </source>
</evidence>
<evidence type="ECO:0000256" key="2">
    <source>
        <dbReference type="ARBA" id="ARBA00023136"/>
    </source>
</evidence>
<feature type="domain" description="Penicillin-binding protein transpeptidase" evidence="4">
    <location>
        <begin position="306"/>
        <end position="616"/>
    </location>
</feature>
<evidence type="ECO:0000313" key="6">
    <source>
        <dbReference type="Proteomes" id="UP000606463"/>
    </source>
</evidence>
<dbReference type="PANTHER" id="PTHR30627:SF1">
    <property type="entry name" value="PEPTIDOGLYCAN D,D-TRANSPEPTIDASE FTSI"/>
    <property type="match status" value="1"/>
</dbReference>
<evidence type="ECO:0000259" key="4">
    <source>
        <dbReference type="Pfam" id="PF00905"/>
    </source>
</evidence>
<dbReference type="Gene3D" id="3.30.450.330">
    <property type="match status" value="1"/>
</dbReference>
<dbReference type="SUPFAM" id="SSF56519">
    <property type="entry name" value="Penicillin binding protein dimerisation domain"/>
    <property type="match status" value="1"/>
</dbReference>
<proteinExistence type="predicted"/>
<dbReference type="SUPFAM" id="SSF56601">
    <property type="entry name" value="beta-lactamase/transpeptidase-like"/>
    <property type="match status" value="1"/>
</dbReference>
<name>A0A9D0YPM3_AQUAO</name>
<dbReference type="GO" id="GO:0008658">
    <property type="term" value="F:penicillin binding"/>
    <property type="evidence" value="ECO:0007669"/>
    <property type="project" value="InterPro"/>
</dbReference>
<dbReference type="EMBL" id="DQVE01000047">
    <property type="protein sequence ID" value="HIP98613.1"/>
    <property type="molecule type" value="Genomic_DNA"/>
</dbReference>
<keyword evidence="2 3" id="KW-0472">Membrane</keyword>
<feature type="transmembrane region" description="Helical" evidence="3">
    <location>
        <begin position="9"/>
        <end position="27"/>
    </location>
</feature>
<dbReference type="InterPro" id="IPR050515">
    <property type="entry name" value="Beta-lactam/transpept"/>
</dbReference>
<reference evidence="5" key="1">
    <citation type="journal article" date="2020" name="ISME J.">
        <title>Gammaproteobacteria mediating utilization of methyl-, sulfur- and petroleum organic compounds in deep ocean hydrothermal plumes.</title>
        <authorList>
            <person name="Zhou Z."/>
            <person name="Liu Y."/>
            <person name="Pan J."/>
            <person name="Cron B.R."/>
            <person name="Toner B.M."/>
            <person name="Anantharaman K."/>
            <person name="Breier J.A."/>
            <person name="Dick G.J."/>
            <person name="Li M."/>
        </authorList>
    </citation>
    <scope>NUCLEOTIDE SEQUENCE</scope>
    <source>
        <strain evidence="5">SZUA-1501</strain>
    </source>
</reference>
<keyword evidence="3" id="KW-0812">Transmembrane</keyword>
<evidence type="ECO:0000256" key="1">
    <source>
        <dbReference type="ARBA" id="ARBA00004370"/>
    </source>
</evidence>
<evidence type="ECO:0000313" key="5">
    <source>
        <dbReference type="EMBL" id="HIP98613.1"/>
    </source>
</evidence>
<dbReference type="GO" id="GO:0005886">
    <property type="term" value="C:plasma membrane"/>
    <property type="evidence" value="ECO:0007669"/>
    <property type="project" value="TreeGrafter"/>
</dbReference>
<dbReference type="Pfam" id="PF00905">
    <property type="entry name" value="Transpeptidase"/>
    <property type="match status" value="1"/>
</dbReference>
<dbReference type="PANTHER" id="PTHR30627">
    <property type="entry name" value="PEPTIDOGLYCAN D,D-TRANSPEPTIDASE"/>
    <property type="match status" value="1"/>
</dbReference>
<accession>A0A9D0YPM3</accession>
<dbReference type="Gene3D" id="3.90.1310.10">
    <property type="entry name" value="Penicillin-binding protein 2a (Domain 2)"/>
    <property type="match status" value="1"/>
</dbReference>
<dbReference type="Gene3D" id="3.40.710.10">
    <property type="entry name" value="DD-peptidase/beta-lactamase superfamily"/>
    <property type="match status" value="1"/>
</dbReference>
<sequence length="638" mass="73462">MQIPKFRYYYLYFFFLVMFLLLGFRYFQVQVLMDDKEFAALLSQFSDKKAITLPGWRGVIYTSDGIPVALTINTYVYYAIVDKLDEEEKKLFARSFSKVFNLPPKLILKLLSKGDRYVTLFQSPDRELYLKFTAKRLELWEIGKKYLRAVLKKTTLSPKRLRQICSQQGENTDASLQKACHIFKVLYWTGAIASNKRVYPHGRFLANTIGFVSKKGEGRAGIEKIADKYLYAGPVKIFYSYGPLRPPKEEKIPSGLRLVEGEIYPLIKKNFTADVYLTIDYTVQAILEDVKRKIVERWRPKKAVLFLMDAYTGEVLGLAVYPDFDPNKPFRNWQEFLNSKNIAFTDVFEMGSVIKPFFIGLAIYKGRVETDDRIYINGGKTYIGRHVVRDAERLPTRYLSVRDILVHSSNVGVVQIARKLTKEDEEWLINLLGWNEKIVNYPGATRGLIPNLNLPANRLYIAFGQGLALTPAHLVSSYAALLTGYAPRPLLIKKVVREDGKVVKVFSPQYLNTEPLFDEKTRKWLLDTLRKIVVKGTGKKANPYYYPVGGKTGTAQVYDPKLRRYSSTRYVTSFIGFFPYPNPRYVLLVLVDEPKAPRRYLLYGGTVAAPYWAEIVNRVSSYLGITHVPDLEMLMKRR</sequence>
<dbReference type="AlphaFoldDB" id="A0A9D0YPM3"/>